<dbReference type="AlphaFoldDB" id="A0A0E9XRP7"/>
<proteinExistence type="predicted"/>
<reference evidence="1" key="2">
    <citation type="journal article" date="2015" name="Fish Shellfish Immunol.">
        <title>Early steps in the European eel (Anguilla anguilla)-Vibrio vulnificus interaction in the gills: Role of the RtxA13 toxin.</title>
        <authorList>
            <person name="Callol A."/>
            <person name="Pajuelo D."/>
            <person name="Ebbesson L."/>
            <person name="Teles M."/>
            <person name="MacKenzie S."/>
            <person name="Amaro C."/>
        </authorList>
    </citation>
    <scope>NUCLEOTIDE SEQUENCE</scope>
</reference>
<sequence length="29" mass="3493">MLIKSWSSSFHGSARYLKFLKKYIYIILV</sequence>
<accession>A0A0E9XRP7</accession>
<dbReference type="EMBL" id="GBXM01003165">
    <property type="protein sequence ID" value="JAI05413.1"/>
    <property type="molecule type" value="Transcribed_RNA"/>
</dbReference>
<name>A0A0E9XRP7_ANGAN</name>
<organism evidence="1">
    <name type="scientific">Anguilla anguilla</name>
    <name type="common">European freshwater eel</name>
    <name type="synonym">Muraena anguilla</name>
    <dbReference type="NCBI Taxonomy" id="7936"/>
    <lineage>
        <taxon>Eukaryota</taxon>
        <taxon>Metazoa</taxon>
        <taxon>Chordata</taxon>
        <taxon>Craniata</taxon>
        <taxon>Vertebrata</taxon>
        <taxon>Euteleostomi</taxon>
        <taxon>Actinopterygii</taxon>
        <taxon>Neopterygii</taxon>
        <taxon>Teleostei</taxon>
        <taxon>Anguilliformes</taxon>
        <taxon>Anguillidae</taxon>
        <taxon>Anguilla</taxon>
    </lineage>
</organism>
<reference evidence="1" key="1">
    <citation type="submission" date="2014-11" db="EMBL/GenBank/DDBJ databases">
        <authorList>
            <person name="Amaro Gonzalez C."/>
        </authorList>
    </citation>
    <scope>NUCLEOTIDE SEQUENCE</scope>
</reference>
<evidence type="ECO:0000313" key="1">
    <source>
        <dbReference type="EMBL" id="JAI05413.1"/>
    </source>
</evidence>
<protein>
    <submittedName>
        <fullName evidence="1">Uncharacterized protein</fullName>
    </submittedName>
</protein>